<proteinExistence type="predicted"/>
<comment type="caution">
    <text evidence="2">The sequence shown here is derived from an EMBL/GenBank/DDBJ whole genome shotgun (WGS) entry which is preliminary data.</text>
</comment>
<dbReference type="AlphaFoldDB" id="A0A6M0SDK8"/>
<evidence type="ECO:0000259" key="1">
    <source>
        <dbReference type="Pfam" id="PF09012"/>
    </source>
</evidence>
<dbReference type="Proteomes" id="UP000473574">
    <property type="component" value="Unassembled WGS sequence"/>
</dbReference>
<dbReference type="SUPFAM" id="SSF46785">
    <property type="entry name" value="Winged helix' DNA-binding domain"/>
    <property type="match status" value="1"/>
</dbReference>
<name>A0A6M0SDK8_9CYAN</name>
<dbReference type="Pfam" id="PF09012">
    <property type="entry name" value="FeoC"/>
    <property type="match status" value="1"/>
</dbReference>
<gene>
    <name evidence="2" type="ORF">D0962_23900</name>
</gene>
<evidence type="ECO:0000313" key="3">
    <source>
        <dbReference type="Proteomes" id="UP000473574"/>
    </source>
</evidence>
<dbReference type="InterPro" id="IPR036388">
    <property type="entry name" value="WH-like_DNA-bd_sf"/>
</dbReference>
<accession>A0A6M0SDK8</accession>
<sequence>MLKDIQTYIAQKHTVSMADLALHFHTDSYALQPMLQKLRRKGRIQELPMPIKCCGCTACSQDSLKLYEWIGNTDRPQCKADSVALHTCTKT</sequence>
<organism evidence="2 3">
    <name type="scientific">Adonisia turfae CCMR0082</name>
    <dbReference type="NCBI Taxonomy" id="2304604"/>
    <lineage>
        <taxon>Bacteria</taxon>
        <taxon>Bacillati</taxon>
        <taxon>Cyanobacteriota</taxon>
        <taxon>Adonisia</taxon>
        <taxon>Adonisia turfae</taxon>
    </lineage>
</organism>
<dbReference type="InterPro" id="IPR036390">
    <property type="entry name" value="WH_DNA-bd_sf"/>
</dbReference>
<dbReference type="Gene3D" id="1.10.10.10">
    <property type="entry name" value="Winged helix-like DNA-binding domain superfamily/Winged helix DNA-binding domain"/>
    <property type="match status" value="1"/>
</dbReference>
<dbReference type="RefSeq" id="WP_163667118.1">
    <property type="nucleotide sequence ID" value="NZ_QZCE01000002.1"/>
</dbReference>
<evidence type="ECO:0000313" key="2">
    <source>
        <dbReference type="EMBL" id="NEZ65762.1"/>
    </source>
</evidence>
<reference evidence="2 3" key="1">
    <citation type="journal article" date="2020" name="Microb. Ecol.">
        <title>Ecogenomics of the Marine Benthic Filamentous Cyanobacterium Adonisia.</title>
        <authorList>
            <person name="Walter J.M."/>
            <person name="Coutinho F.H."/>
            <person name="Leomil L."/>
            <person name="Hargreaves P.I."/>
            <person name="Campeao M.E."/>
            <person name="Vieira V.V."/>
            <person name="Silva B.S."/>
            <person name="Fistarol G.O."/>
            <person name="Salomon P.S."/>
            <person name="Sawabe T."/>
            <person name="Mino S."/>
            <person name="Hosokawa M."/>
            <person name="Miyashita H."/>
            <person name="Maruyama F."/>
            <person name="van Verk M.C."/>
            <person name="Dutilh B.E."/>
            <person name="Thompson C.C."/>
            <person name="Thompson F.L."/>
        </authorList>
    </citation>
    <scope>NUCLEOTIDE SEQUENCE [LARGE SCALE GENOMIC DNA]</scope>
    <source>
        <strain evidence="2 3">CCMR0082</strain>
    </source>
</reference>
<dbReference type="EMBL" id="QZCE01000002">
    <property type="protein sequence ID" value="NEZ65762.1"/>
    <property type="molecule type" value="Genomic_DNA"/>
</dbReference>
<dbReference type="InterPro" id="IPR015102">
    <property type="entry name" value="Tscrpt_reg_HTH_FeoC"/>
</dbReference>
<protein>
    <submittedName>
        <fullName evidence="2">FeoC like transcriptional regulator</fullName>
    </submittedName>
</protein>
<feature type="domain" description="Transcriptional regulator HTH-type FeoC" evidence="1">
    <location>
        <begin position="1"/>
        <end position="68"/>
    </location>
</feature>